<keyword evidence="3" id="KW-1185">Reference proteome</keyword>
<keyword evidence="2" id="KW-0347">Helicase</keyword>
<name>A0ABT1SV78_9FIRM</name>
<dbReference type="SUPFAM" id="SSF52540">
    <property type="entry name" value="P-loop containing nucleoside triphosphate hydrolases"/>
    <property type="match status" value="1"/>
</dbReference>
<accession>A0ABT1SV78</accession>
<dbReference type="Pfam" id="PF04851">
    <property type="entry name" value="ResIII"/>
    <property type="match status" value="1"/>
</dbReference>
<dbReference type="RefSeq" id="WP_256186338.1">
    <property type="nucleotide sequence ID" value="NZ_JANGEW010000244.1"/>
</dbReference>
<sequence>MFPYQKKAIEKLKAYFVDEDKQSGILVMPTGSGKTRTSVYFLFQDMISNGYQVIWLTHRAMLIEQTA</sequence>
<dbReference type="Gene3D" id="3.40.50.300">
    <property type="entry name" value="P-loop containing nucleotide triphosphate hydrolases"/>
    <property type="match status" value="1"/>
</dbReference>
<reference evidence="2 3" key="1">
    <citation type="submission" date="2022-06" db="EMBL/GenBank/DDBJ databases">
        <title>Isolation of gut microbiota from human fecal samples.</title>
        <authorList>
            <person name="Pamer E.G."/>
            <person name="Barat B."/>
            <person name="Waligurski E."/>
            <person name="Medina S."/>
            <person name="Paddock L."/>
            <person name="Mostad J."/>
        </authorList>
    </citation>
    <scope>NUCLEOTIDE SEQUENCE [LARGE SCALE GENOMIC DNA]</scope>
    <source>
        <strain evidence="2 3">DFI.1.1</strain>
    </source>
</reference>
<organism evidence="2 3">
    <name type="scientific">Megasphaera massiliensis</name>
    <dbReference type="NCBI Taxonomy" id="1232428"/>
    <lineage>
        <taxon>Bacteria</taxon>
        <taxon>Bacillati</taxon>
        <taxon>Bacillota</taxon>
        <taxon>Negativicutes</taxon>
        <taxon>Veillonellales</taxon>
        <taxon>Veillonellaceae</taxon>
        <taxon>Megasphaera</taxon>
    </lineage>
</organism>
<evidence type="ECO:0000313" key="2">
    <source>
        <dbReference type="EMBL" id="MCQ5343777.1"/>
    </source>
</evidence>
<evidence type="ECO:0000259" key="1">
    <source>
        <dbReference type="Pfam" id="PF04851"/>
    </source>
</evidence>
<gene>
    <name evidence="2" type="ORF">NE675_12235</name>
</gene>
<keyword evidence="2" id="KW-0378">Hydrolase</keyword>
<dbReference type="InterPro" id="IPR027417">
    <property type="entry name" value="P-loop_NTPase"/>
</dbReference>
<proteinExistence type="predicted"/>
<keyword evidence="2" id="KW-0547">Nucleotide-binding</keyword>
<dbReference type="InterPro" id="IPR006935">
    <property type="entry name" value="Helicase/UvrB_N"/>
</dbReference>
<keyword evidence="2" id="KW-0067">ATP-binding</keyword>
<dbReference type="EMBL" id="JANGEW010000244">
    <property type="protein sequence ID" value="MCQ5343777.1"/>
    <property type="molecule type" value="Genomic_DNA"/>
</dbReference>
<dbReference type="InterPro" id="IPR050742">
    <property type="entry name" value="Helicase_Restrict-Modif_Enz"/>
</dbReference>
<dbReference type="Proteomes" id="UP001206692">
    <property type="component" value="Unassembled WGS sequence"/>
</dbReference>
<feature type="domain" description="Helicase/UvrB N-terminal" evidence="1">
    <location>
        <begin position="2"/>
        <end position="66"/>
    </location>
</feature>
<comment type="caution">
    <text evidence="2">The sequence shown here is derived from an EMBL/GenBank/DDBJ whole genome shotgun (WGS) entry which is preliminary data.</text>
</comment>
<feature type="non-terminal residue" evidence="2">
    <location>
        <position position="67"/>
    </location>
</feature>
<evidence type="ECO:0000313" key="3">
    <source>
        <dbReference type="Proteomes" id="UP001206692"/>
    </source>
</evidence>
<dbReference type="GO" id="GO:0004386">
    <property type="term" value="F:helicase activity"/>
    <property type="evidence" value="ECO:0007669"/>
    <property type="project" value="UniProtKB-KW"/>
</dbReference>
<dbReference type="PANTHER" id="PTHR47396:SF1">
    <property type="entry name" value="ATP-DEPENDENT HELICASE IRC3-RELATED"/>
    <property type="match status" value="1"/>
</dbReference>
<protein>
    <submittedName>
        <fullName evidence="2">DEAD/DEAH box helicase family protein</fullName>
    </submittedName>
</protein>
<dbReference type="PANTHER" id="PTHR47396">
    <property type="entry name" value="TYPE I RESTRICTION ENZYME ECOKI R PROTEIN"/>
    <property type="match status" value="1"/>
</dbReference>